<evidence type="ECO:0000256" key="2">
    <source>
        <dbReference type="SAM" id="MobiDB-lite"/>
    </source>
</evidence>
<organism evidence="3">
    <name type="scientific">Anthurium amnicola</name>
    <dbReference type="NCBI Taxonomy" id="1678845"/>
    <lineage>
        <taxon>Eukaryota</taxon>
        <taxon>Viridiplantae</taxon>
        <taxon>Streptophyta</taxon>
        <taxon>Embryophyta</taxon>
        <taxon>Tracheophyta</taxon>
        <taxon>Spermatophyta</taxon>
        <taxon>Magnoliopsida</taxon>
        <taxon>Liliopsida</taxon>
        <taxon>Araceae</taxon>
        <taxon>Pothoideae</taxon>
        <taxon>Potheae</taxon>
        <taxon>Anthurium</taxon>
    </lineage>
</organism>
<feature type="coiled-coil region" evidence="1">
    <location>
        <begin position="231"/>
        <end position="282"/>
    </location>
</feature>
<name>A0A1D1Y2A0_9ARAE</name>
<dbReference type="PANTHER" id="PTHR47747:SF2">
    <property type="entry name" value="RIBONUCLEASE P PROTEIN SUBUNIT P38-LIKE PROTEIN"/>
    <property type="match status" value="1"/>
</dbReference>
<evidence type="ECO:0000313" key="3">
    <source>
        <dbReference type="EMBL" id="JAT48751.1"/>
    </source>
</evidence>
<reference evidence="3" key="1">
    <citation type="submission" date="2015-07" db="EMBL/GenBank/DDBJ databases">
        <title>Transcriptome Assembly of Anthurium amnicola.</title>
        <authorList>
            <person name="Suzuki J."/>
        </authorList>
    </citation>
    <scope>NUCLEOTIDE SEQUENCE</scope>
</reference>
<dbReference type="PANTHER" id="PTHR47747">
    <property type="entry name" value="RIBONUCLEASE P PROTEIN SUBUNIT P38-LIKE PROTEIN"/>
    <property type="match status" value="1"/>
</dbReference>
<gene>
    <name evidence="3" type="ORF">g.91153</name>
</gene>
<protein>
    <submittedName>
        <fullName evidence="3">Uncharacterized protein</fullName>
    </submittedName>
</protein>
<feature type="coiled-coil region" evidence="1">
    <location>
        <begin position="742"/>
        <end position="769"/>
    </location>
</feature>
<dbReference type="EMBL" id="GDJX01019185">
    <property type="protein sequence ID" value="JAT48751.1"/>
    <property type="molecule type" value="Transcribed_RNA"/>
</dbReference>
<keyword evidence="1" id="KW-0175">Coiled coil</keyword>
<evidence type="ECO:0000256" key="1">
    <source>
        <dbReference type="SAM" id="Coils"/>
    </source>
</evidence>
<proteinExistence type="predicted"/>
<feature type="region of interest" description="Disordered" evidence="2">
    <location>
        <begin position="189"/>
        <end position="208"/>
    </location>
</feature>
<feature type="coiled-coil region" evidence="1">
    <location>
        <begin position="460"/>
        <end position="487"/>
    </location>
</feature>
<dbReference type="AlphaFoldDB" id="A0A1D1Y2A0"/>
<sequence>MLGEAAHPVAVAEHDDACDGCGGCSLYPTYFGASCAFLALHLLSAARAPDLDGARRGHLGALLLRGGAALLGLLVWRAQRGGEALAEGLRRAQSEVAELKRIRAEDARANEKVVGIFAAHEQGWIAERKRLRLQIQALLHQFRVLEAGREEAVSDAVGRIEEKESVIRSKDEALQGEARRRTELEEELRAAGEAAGEAREGAAKAAQDHAAELWRHKTAFVELVSAHRQLQAEAGRALRGAEAARRELEEALEEKGEAVAAAERLSEDVARMREDAEQKDKILSAMLRKSKLDTAEKEALLKEVRLSKARTKQAELEVERLRTMAGGRHRKGSTRGFHFHPLEAEPSHLGRAGFHTRTLLLDYLEAESANDSECSTPEDGNIAAAGDELHRCSSRDGEAELVSTGIRHLQDWVRSETEKYASALQRRHYAEIEAFTEQLRVKDEKLEGYRWRLLSMELEAKRLQSHVDGLDGNLSQLREENIKLETLWLDRDRGVKTLHLHLQHCRKNNPDDHSARSSPFPLQELLPEVRIAKNRVVDRGQELGIPDEESPEVEGLVQIGVDCTAIDEVKQIQFESQIGREEICEEKMGSELTTLAASPAFPDQIGHSCLESAHQERGIVLSSSEGPVEDAGEEREVKVDPGPALLQTRLSQGGEAIETQQASGPSSVCDNSPWKMDLHALGISYKIKRLKQQLLVLEKLAAAQALKQPPGKDVDRATSGGKKWEADEHKQLRAFLLVMSLLNKQVKRYQTLEEKIDDLCKRMHEIDREGRCRSSCNGRSKEQTEALEGFLEETFQLQRYIVATGQKLLEIQSRISCSFGGGGGGGGGGDRPNDSPEFNMVRFAAIVRTLFRDIQRGLEVRIARIIGNLEGTLACDGILHMRT</sequence>
<accession>A0A1D1Y2A0</accession>